<keyword evidence="15" id="KW-0175">Coiled coil</keyword>
<evidence type="ECO:0000256" key="9">
    <source>
        <dbReference type="ARBA" id="ARBA00023002"/>
    </source>
</evidence>
<feature type="coiled-coil region" evidence="15">
    <location>
        <begin position="320"/>
        <end position="347"/>
    </location>
</feature>
<evidence type="ECO:0000256" key="7">
    <source>
        <dbReference type="ARBA" id="ARBA00022824"/>
    </source>
</evidence>
<dbReference type="GO" id="GO:0020037">
    <property type="term" value="F:heme binding"/>
    <property type="evidence" value="ECO:0007669"/>
    <property type="project" value="InterPro"/>
</dbReference>
<feature type="transmembrane region" description="Helical" evidence="16">
    <location>
        <begin position="225"/>
        <end position="242"/>
    </location>
</feature>
<dbReference type="Proteomes" id="UP000035681">
    <property type="component" value="Unplaced"/>
</dbReference>
<dbReference type="GO" id="GO:0004497">
    <property type="term" value="F:monooxygenase activity"/>
    <property type="evidence" value="ECO:0007669"/>
    <property type="project" value="UniProtKB-KW"/>
</dbReference>
<evidence type="ECO:0000256" key="3">
    <source>
        <dbReference type="ARBA" id="ARBA00004406"/>
    </source>
</evidence>
<evidence type="ECO:0000313" key="17">
    <source>
        <dbReference type="Proteomes" id="UP000035681"/>
    </source>
</evidence>
<evidence type="ECO:0000256" key="11">
    <source>
        <dbReference type="ARBA" id="ARBA00023033"/>
    </source>
</evidence>
<keyword evidence="6 13" id="KW-0479">Metal-binding</keyword>
<dbReference type="Pfam" id="PF00067">
    <property type="entry name" value="p450"/>
    <property type="match status" value="1"/>
</dbReference>
<organism evidence="18">
    <name type="scientific">Strongyloides stercoralis</name>
    <name type="common">Threadworm</name>
    <dbReference type="NCBI Taxonomy" id="6248"/>
    <lineage>
        <taxon>Eukaryota</taxon>
        <taxon>Metazoa</taxon>
        <taxon>Ecdysozoa</taxon>
        <taxon>Nematoda</taxon>
        <taxon>Chromadorea</taxon>
        <taxon>Rhabditida</taxon>
        <taxon>Tylenchina</taxon>
        <taxon>Panagrolaimomorpha</taxon>
        <taxon>Strongyloidoidea</taxon>
        <taxon>Strongyloididae</taxon>
        <taxon>Strongyloides</taxon>
    </lineage>
</organism>
<evidence type="ECO:0000256" key="15">
    <source>
        <dbReference type="SAM" id="Coils"/>
    </source>
</evidence>
<evidence type="ECO:0000256" key="14">
    <source>
        <dbReference type="RuleBase" id="RU000461"/>
    </source>
</evidence>
<dbReference type="WBParaSite" id="TCONS_00005263.p1">
    <property type="protein sequence ID" value="TCONS_00005263.p1"/>
    <property type="gene ID" value="XLOC_003590"/>
</dbReference>
<dbReference type="InterPro" id="IPR036396">
    <property type="entry name" value="Cyt_P450_sf"/>
</dbReference>
<keyword evidence="8" id="KW-0492">Microsome</keyword>
<protein>
    <submittedName>
        <fullName evidence="18 19">Cytochrome P450</fullName>
    </submittedName>
</protein>
<dbReference type="PROSITE" id="PS00086">
    <property type="entry name" value="CYTOCHROME_P450"/>
    <property type="match status" value="1"/>
</dbReference>
<evidence type="ECO:0000256" key="2">
    <source>
        <dbReference type="ARBA" id="ARBA00004174"/>
    </source>
</evidence>
<evidence type="ECO:0000256" key="6">
    <source>
        <dbReference type="ARBA" id="ARBA00022723"/>
    </source>
</evidence>
<dbReference type="InterPro" id="IPR017972">
    <property type="entry name" value="Cyt_P450_CS"/>
</dbReference>
<keyword evidence="5 13" id="KW-0349">Heme</keyword>
<reference evidence="18" key="1">
    <citation type="submission" date="2015-08" db="UniProtKB">
        <authorList>
            <consortium name="WormBaseParasite"/>
        </authorList>
    </citation>
    <scope>IDENTIFICATION</scope>
</reference>
<dbReference type="Gene3D" id="1.10.630.10">
    <property type="entry name" value="Cytochrome P450"/>
    <property type="match status" value="1"/>
</dbReference>
<dbReference type="PRINTS" id="PR00463">
    <property type="entry name" value="EP450I"/>
</dbReference>
<dbReference type="WBParaSite" id="SSTP_0000940700.1">
    <property type="protein sequence ID" value="SSTP_0000940700.1"/>
    <property type="gene ID" value="SSTP_0000940700"/>
</dbReference>
<evidence type="ECO:0000256" key="5">
    <source>
        <dbReference type="ARBA" id="ARBA00022617"/>
    </source>
</evidence>
<keyword evidence="17" id="KW-1185">Reference proteome</keyword>
<comment type="subcellular location">
    <subcellularLocation>
        <location evidence="3">Endoplasmic reticulum membrane</location>
        <topology evidence="3">Peripheral membrane protein</topology>
    </subcellularLocation>
    <subcellularLocation>
        <location evidence="2">Microsome membrane</location>
        <topology evidence="2">Peripheral membrane protein</topology>
    </subcellularLocation>
</comment>
<feature type="transmembrane region" description="Helical" evidence="16">
    <location>
        <begin position="7"/>
        <end position="23"/>
    </location>
</feature>
<dbReference type="PANTHER" id="PTHR24284:SF1">
    <property type="entry name" value="CYTOCHROME P450 FAMILY"/>
    <property type="match status" value="1"/>
</dbReference>
<evidence type="ECO:0000256" key="10">
    <source>
        <dbReference type="ARBA" id="ARBA00023004"/>
    </source>
</evidence>
<feature type="binding site" description="axial binding residue" evidence="13">
    <location>
        <position position="445"/>
    </location>
    <ligand>
        <name>heme</name>
        <dbReference type="ChEBI" id="CHEBI:30413"/>
    </ligand>
    <ligandPart>
        <name>Fe</name>
        <dbReference type="ChEBI" id="CHEBI:18248"/>
    </ligandPart>
</feature>
<comment type="cofactor">
    <cofactor evidence="1 13">
        <name>heme</name>
        <dbReference type="ChEBI" id="CHEBI:30413"/>
    </cofactor>
</comment>
<dbReference type="FunFam" id="1.10.630.10:FF:000238">
    <property type="entry name" value="Cytochrome P450 2A6"/>
    <property type="match status" value="1"/>
</dbReference>
<keyword evidence="16" id="KW-1133">Transmembrane helix</keyword>
<evidence type="ECO:0000256" key="16">
    <source>
        <dbReference type="SAM" id="Phobius"/>
    </source>
</evidence>
<evidence type="ECO:0000313" key="18">
    <source>
        <dbReference type="WBParaSite" id="SSTP_0000940700.1"/>
    </source>
</evidence>
<dbReference type="PANTHER" id="PTHR24284">
    <property type="entry name" value="CYTOCHROME P450 FAMILY"/>
    <property type="match status" value="1"/>
</dbReference>
<evidence type="ECO:0000256" key="1">
    <source>
        <dbReference type="ARBA" id="ARBA00001971"/>
    </source>
</evidence>
<sequence length="501" mass="59004">MFTFNDIICIVLFIWLIYCYKYYQKVNKYPIGPRPLPFLGNCHQIDFVNFQEWIEKQSMIFGPIFTIFTPTPTVILMNYDLIKECFFDKQSETSGRPLRNPEVLISMSQNSGISSSNGESWLEQRKGSLFFIRQLILKTNKIETSITIGVEEFLKYIEQSKNRGNLDITYITKLFVTNTLHDIFFNYRYPSINNRPFKNFINNIELAWKKLENYKTYIVSQLIPFYPYLYHVIFAFTGQLVFKVNQMFRFIKDEVSKSKILFNDNGRSKSFCEEYFKRIEIMKYQNTSYTLDNLESTTLNLFTSGYGVTNELIKCCLYCLADNQHIQKEMRKEINNLKEKNKLISIRDRLNLLYCNSVIYELLRYINIQPFTYPHMTTKEIILNNHIIPVGTVVVGNLYNIHRNDKSFIHGDIIIPDRFISPDTGKLNKQLIEKLIPFGIGARKCIGEEIIIMKLFLLLTNIVKYYNIKNIDNDTIDTIQHQFNSVAKVGTSKFIFENIHV</sequence>
<keyword evidence="10 13" id="KW-0408">Iron</keyword>
<evidence type="ECO:0000256" key="8">
    <source>
        <dbReference type="ARBA" id="ARBA00022848"/>
    </source>
</evidence>
<keyword evidence="16" id="KW-0812">Transmembrane</keyword>
<dbReference type="GO" id="GO:0005506">
    <property type="term" value="F:iron ion binding"/>
    <property type="evidence" value="ECO:0007669"/>
    <property type="project" value="InterPro"/>
</dbReference>
<evidence type="ECO:0000256" key="4">
    <source>
        <dbReference type="ARBA" id="ARBA00010617"/>
    </source>
</evidence>
<evidence type="ECO:0000256" key="13">
    <source>
        <dbReference type="PIRSR" id="PIRSR602401-1"/>
    </source>
</evidence>
<comment type="similarity">
    <text evidence="4 14">Belongs to the cytochrome P450 family.</text>
</comment>
<keyword evidence="9 14" id="KW-0560">Oxidoreductase</keyword>
<evidence type="ECO:0000313" key="19">
    <source>
        <dbReference type="WBParaSite" id="TCONS_00005263.p1"/>
    </source>
</evidence>
<keyword evidence="7" id="KW-0256">Endoplasmic reticulum</keyword>
<dbReference type="InterPro" id="IPR002401">
    <property type="entry name" value="Cyt_P450_E_grp-I"/>
</dbReference>
<dbReference type="InterPro" id="IPR001128">
    <property type="entry name" value="Cyt_P450"/>
</dbReference>
<proteinExistence type="inferred from homology"/>
<dbReference type="AlphaFoldDB" id="A0A0K0EIV1"/>
<name>A0A0K0EIV1_STRER</name>
<dbReference type="SUPFAM" id="SSF48264">
    <property type="entry name" value="Cytochrome P450"/>
    <property type="match status" value="1"/>
</dbReference>
<accession>A0A0K0EIV1</accession>
<evidence type="ECO:0000256" key="12">
    <source>
        <dbReference type="ARBA" id="ARBA00023136"/>
    </source>
</evidence>
<dbReference type="PRINTS" id="PR00385">
    <property type="entry name" value="P450"/>
</dbReference>
<dbReference type="GO" id="GO:0005789">
    <property type="term" value="C:endoplasmic reticulum membrane"/>
    <property type="evidence" value="ECO:0007669"/>
    <property type="project" value="UniProtKB-SubCell"/>
</dbReference>
<keyword evidence="12 16" id="KW-0472">Membrane</keyword>
<keyword evidence="11 14" id="KW-0503">Monooxygenase</keyword>
<dbReference type="STRING" id="6248.A0A0K0EIV1"/>
<dbReference type="GO" id="GO:0016705">
    <property type="term" value="F:oxidoreductase activity, acting on paired donors, with incorporation or reduction of molecular oxygen"/>
    <property type="evidence" value="ECO:0007669"/>
    <property type="project" value="InterPro"/>
</dbReference>